<dbReference type="InterPro" id="IPR036291">
    <property type="entry name" value="NAD(P)-bd_dom_sf"/>
</dbReference>
<dbReference type="PANTHER" id="PTHR42760:SF133">
    <property type="entry name" value="3-OXOACYL-[ACYL-CARRIER-PROTEIN] REDUCTASE"/>
    <property type="match status" value="1"/>
</dbReference>
<dbReference type="RefSeq" id="WP_252446172.1">
    <property type="nucleotide sequence ID" value="NZ_JAGSOV010000087.1"/>
</dbReference>
<dbReference type="Gene3D" id="3.40.50.720">
    <property type="entry name" value="NAD(P)-binding Rossmann-like Domain"/>
    <property type="match status" value="1"/>
</dbReference>
<sequence>MELNGTVAVITGGGTGIGAACGEAFARAGAAAVLVGYSRSVDEAEQTAQRLRELGAEGSAAVFMDVRDEAAVRAVAAAAVAEHGRVDVLVNNAGTTDATPWDDLEDITDAAWDEVLDVNLRGAFRCTRALAPALREAGGAVVNISSIAGHRAGGSSVVYGVSKAALLQLTRSLARVLAPQVRVYSVSPGAVATRWLTRVFDEAAVERASADTRRTPLGRLARPEHVAQVVVGLLGMDLVTGEDVIVDAGRSILY</sequence>
<reference evidence="3" key="1">
    <citation type="submission" date="2021-04" db="EMBL/GenBank/DDBJ databases">
        <title>Pseudonocardia sp. nov., isolated from sandy soil of mangrove forest.</title>
        <authorList>
            <person name="Zan Z."/>
            <person name="Huang R."/>
            <person name="Liu W."/>
        </authorList>
    </citation>
    <scope>NUCLEOTIDE SEQUENCE</scope>
    <source>
        <strain evidence="3">S2-4</strain>
    </source>
</reference>
<name>A0ABT1AC39_9PSEU</name>
<dbReference type="PRINTS" id="PR00080">
    <property type="entry name" value="SDRFAMILY"/>
</dbReference>
<dbReference type="PROSITE" id="PS00061">
    <property type="entry name" value="ADH_SHORT"/>
    <property type="match status" value="1"/>
</dbReference>
<dbReference type="Pfam" id="PF13561">
    <property type="entry name" value="adh_short_C2"/>
    <property type="match status" value="1"/>
</dbReference>
<evidence type="ECO:0000256" key="1">
    <source>
        <dbReference type="ARBA" id="ARBA00006484"/>
    </source>
</evidence>
<accession>A0ABT1AC39</accession>
<evidence type="ECO:0000313" key="4">
    <source>
        <dbReference type="Proteomes" id="UP001165283"/>
    </source>
</evidence>
<dbReference type="CDD" id="cd05233">
    <property type="entry name" value="SDR_c"/>
    <property type="match status" value="1"/>
</dbReference>
<comment type="caution">
    <text evidence="3">The sequence shown here is derived from an EMBL/GenBank/DDBJ whole genome shotgun (WGS) entry which is preliminary data.</text>
</comment>
<dbReference type="Proteomes" id="UP001165283">
    <property type="component" value="Unassembled WGS sequence"/>
</dbReference>
<keyword evidence="2" id="KW-0560">Oxidoreductase</keyword>
<comment type="similarity">
    <text evidence="1">Belongs to the short-chain dehydrogenases/reductases (SDR) family.</text>
</comment>
<protein>
    <submittedName>
        <fullName evidence="3">SDR family oxidoreductase</fullName>
    </submittedName>
</protein>
<dbReference type="InterPro" id="IPR002347">
    <property type="entry name" value="SDR_fam"/>
</dbReference>
<evidence type="ECO:0000256" key="2">
    <source>
        <dbReference type="ARBA" id="ARBA00023002"/>
    </source>
</evidence>
<proteinExistence type="inferred from homology"/>
<evidence type="ECO:0000313" key="3">
    <source>
        <dbReference type="EMBL" id="MCO1660631.1"/>
    </source>
</evidence>
<dbReference type="EMBL" id="JAGSOV010000087">
    <property type="protein sequence ID" value="MCO1660631.1"/>
    <property type="molecule type" value="Genomic_DNA"/>
</dbReference>
<dbReference type="SUPFAM" id="SSF51735">
    <property type="entry name" value="NAD(P)-binding Rossmann-fold domains"/>
    <property type="match status" value="1"/>
</dbReference>
<keyword evidence="4" id="KW-1185">Reference proteome</keyword>
<dbReference type="PANTHER" id="PTHR42760">
    <property type="entry name" value="SHORT-CHAIN DEHYDROGENASES/REDUCTASES FAMILY MEMBER"/>
    <property type="match status" value="1"/>
</dbReference>
<gene>
    <name evidence="3" type="ORF">KDL28_36840</name>
</gene>
<dbReference type="PRINTS" id="PR00081">
    <property type="entry name" value="GDHRDH"/>
</dbReference>
<dbReference type="InterPro" id="IPR020904">
    <property type="entry name" value="Sc_DH/Rdtase_CS"/>
</dbReference>
<organism evidence="3 4">
    <name type="scientific">Pseudonocardia humida</name>
    <dbReference type="NCBI Taxonomy" id="2800819"/>
    <lineage>
        <taxon>Bacteria</taxon>
        <taxon>Bacillati</taxon>
        <taxon>Actinomycetota</taxon>
        <taxon>Actinomycetes</taxon>
        <taxon>Pseudonocardiales</taxon>
        <taxon>Pseudonocardiaceae</taxon>
        <taxon>Pseudonocardia</taxon>
    </lineage>
</organism>